<feature type="non-terminal residue" evidence="1">
    <location>
        <position position="1"/>
    </location>
</feature>
<evidence type="ECO:0000313" key="1">
    <source>
        <dbReference type="EMBL" id="KAK3554138.1"/>
    </source>
</evidence>
<name>A0AAE0RHG9_9TELE</name>
<organism evidence="1 2">
    <name type="scientific">Hemibagrus guttatus</name>
    <dbReference type="NCBI Taxonomy" id="175788"/>
    <lineage>
        <taxon>Eukaryota</taxon>
        <taxon>Metazoa</taxon>
        <taxon>Chordata</taxon>
        <taxon>Craniata</taxon>
        <taxon>Vertebrata</taxon>
        <taxon>Euteleostomi</taxon>
        <taxon>Actinopterygii</taxon>
        <taxon>Neopterygii</taxon>
        <taxon>Teleostei</taxon>
        <taxon>Ostariophysi</taxon>
        <taxon>Siluriformes</taxon>
        <taxon>Bagridae</taxon>
        <taxon>Hemibagrus</taxon>
    </lineage>
</organism>
<protein>
    <submittedName>
        <fullName evidence="1">Uncharacterized protein</fullName>
    </submittedName>
</protein>
<comment type="caution">
    <text evidence="1">The sequence shown here is derived from an EMBL/GenBank/DDBJ whole genome shotgun (WGS) entry which is preliminary data.</text>
</comment>
<evidence type="ECO:0000313" key="2">
    <source>
        <dbReference type="Proteomes" id="UP001274896"/>
    </source>
</evidence>
<dbReference type="Proteomes" id="UP001274896">
    <property type="component" value="Unassembled WGS sequence"/>
</dbReference>
<proteinExistence type="predicted"/>
<keyword evidence="2" id="KW-1185">Reference proteome</keyword>
<dbReference type="AlphaFoldDB" id="A0AAE0RHG9"/>
<gene>
    <name evidence="1" type="ORF">QTP70_019066</name>
</gene>
<accession>A0AAE0RHG9</accession>
<dbReference type="EMBL" id="JAUCMX010000002">
    <property type="protein sequence ID" value="KAK3554138.1"/>
    <property type="molecule type" value="Genomic_DNA"/>
</dbReference>
<sequence length="78" mass="8764">MQSRFAFLMNMPFKAFLPQGMDSTRSLKVCYDIWHQDISSRSFNSCKLRGGASMYPPCLSSTSHRCSMGLRSGEFGGQ</sequence>
<reference evidence="1" key="1">
    <citation type="submission" date="2023-06" db="EMBL/GenBank/DDBJ databases">
        <title>Male Hemibagrus guttatus genome.</title>
        <authorList>
            <person name="Bian C."/>
        </authorList>
    </citation>
    <scope>NUCLEOTIDE SEQUENCE</scope>
    <source>
        <strain evidence="1">Male_cb2023</strain>
        <tissue evidence="1">Muscle</tissue>
    </source>
</reference>